<dbReference type="EMBL" id="RBED01000130">
    <property type="protein sequence ID" value="RNL51356.1"/>
    <property type="molecule type" value="Genomic_DNA"/>
</dbReference>
<feature type="region of interest" description="Disordered" evidence="1">
    <location>
        <begin position="71"/>
        <end position="94"/>
    </location>
</feature>
<comment type="caution">
    <text evidence="2">The sequence shown here is derived from an EMBL/GenBank/DDBJ whole genome shotgun (WGS) entry which is preliminary data.</text>
</comment>
<organism evidence="2 3">
    <name type="scientific">Arthrobacter oryzae</name>
    <dbReference type="NCBI Taxonomy" id="409290"/>
    <lineage>
        <taxon>Bacteria</taxon>
        <taxon>Bacillati</taxon>
        <taxon>Actinomycetota</taxon>
        <taxon>Actinomycetes</taxon>
        <taxon>Micrococcales</taxon>
        <taxon>Micrococcaceae</taxon>
        <taxon>Arthrobacter</taxon>
    </lineage>
</organism>
<evidence type="ECO:0000313" key="3">
    <source>
        <dbReference type="Proteomes" id="UP000273807"/>
    </source>
</evidence>
<name>A0A3N0BQX0_9MICC</name>
<protein>
    <submittedName>
        <fullName evidence="2">Uncharacterized protein</fullName>
    </submittedName>
</protein>
<evidence type="ECO:0000313" key="2">
    <source>
        <dbReference type="EMBL" id="RNL51356.1"/>
    </source>
</evidence>
<dbReference type="Proteomes" id="UP000273807">
    <property type="component" value="Unassembled WGS sequence"/>
</dbReference>
<dbReference type="RefSeq" id="WP_123256478.1">
    <property type="nucleotide sequence ID" value="NZ_RBED01000130.1"/>
</dbReference>
<keyword evidence="3" id="KW-1185">Reference proteome</keyword>
<proteinExistence type="predicted"/>
<accession>A0A3N0BQX0</accession>
<reference evidence="2 3" key="1">
    <citation type="submission" date="2018-10" db="EMBL/GenBank/DDBJ databases">
        <title>Genome sequencing of Arthrobacter oryzae TNB02.</title>
        <authorList>
            <person name="Cho Y.-J."/>
            <person name="Cho A."/>
            <person name="Kim O.-S."/>
        </authorList>
    </citation>
    <scope>NUCLEOTIDE SEQUENCE [LARGE SCALE GENOMIC DNA]</scope>
    <source>
        <strain evidence="2 3">TNB02</strain>
    </source>
</reference>
<evidence type="ECO:0000256" key="1">
    <source>
        <dbReference type="SAM" id="MobiDB-lite"/>
    </source>
</evidence>
<sequence length="94" mass="10340">MTSKSVHGLYDLTKRANLLTAGMTLELDMTRARIEPHALDELRTCSRSPICHRGKIAAVVLIPAPRFPRTTAKLGPGLRSRCPQDHPAPRQTTA</sequence>
<gene>
    <name evidence="2" type="ORF">D7003_16300</name>
</gene>
<dbReference type="AlphaFoldDB" id="A0A3N0BQX0"/>